<evidence type="ECO:0000256" key="2">
    <source>
        <dbReference type="ARBA" id="ARBA00022840"/>
    </source>
</evidence>
<evidence type="ECO:0000256" key="3">
    <source>
        <dbReference type="ARBA" id="ARBA00023054"/>
    </source>
</evidence>
<dbReference type="PROSITE" id="PS00674">
    <property type="entry name" value="AAA"/>
    <property type="match status" value="1"/>
</dbReference>
<dbReference type="SUPFAM" id="SSF140990">
    <property type="entry name" value="FtsH protease domain-like"/>
    <property type="match status" value="1"/>
</dbReference>
<sequence>MIAEKSLALEISEFDSVDAAYPAELGRCREALLSGLPVLIECDKELTPYFYKSIRDRLRDTGRTCLYLDGRASAAQAGAMASSIVNSMITELRDAVRGSVEQSLIVLPHIDLLTTSSGGLTTEAKEVIALMYENPTILWLAFKDHSFTVPTVIENLFPHRETIIGIPRDRLQYLVTQRECRKFGRDLDLFALYKYVSGVNSVRLRRLLSALKGGDYPENPALAYQQLRTATLSGQLSIPEIDLNTGIGGYRKVKQRLNKEILALLKAKDQTNQSESVDMIESLIPKGMIFWGPPGTGKTLFAKAMASFIGAAVIVVSGPELKSRWVGESEEQIRQLFVQARTCAPCIIIFDELDSFATARGTYSGSGVEHSMVNQLLTELDGFRDNEMVFVVGTTNFAESLDPALLRPGRFEFQLHIPFPNAEDRHEIFAIYNKKFSLNMSERALDFAVKRTADKVEGAESLYTGDHIQALCRSLARQRLRENITATTEITDVERAMTEYLDRPELTSQEELVVATHECGHAICALHCDHVPPIDRISILGDLAGALGFVRYSDPAQKYVITQASLLDSICVLFGGREAELLLLDDVSVGAAQDIESATNIARSLVEEYGLGPNSITVRSYIDYKTRGENHPPLSEQSRIQLDEAISVIMDEQRQRAKQIIQAEQKELLVLREMLLDKKVIDRQMLQSTLSTGSDEMAD</sequence>
<evidence type="ECO:0000256" key="1">
    <source>
        <dbReference type="ARBA" id="ARBA00022741"/>
    </source>
</evidence>
<dbReference type="SUPFAM" id="SSF52540">
    <property type="entry name" value="P-loop containing nucleoside triphosphate hydrolases"/>
    <property type="match status" value="1"/>
</dbReference>
<proteinExistence type="predicted"/>
<keyword evidence="2" id="KW-0067">ATP-binding</keyword>
<dbReference type="InterPro" id="IPR003959">
    <property type="entry name" value="ATPase_AAA_core"/>
</dbReference>
<dbReference type="InterPro" id="IPR037219">
    <property type="entry name" value="Peptidase_M41-like"/>
</dbReference>
<dbReference type="GO" id="GO:0006508">
    <property type="term" value="P:proteolysis"/>
    <property type="evidence" value="ECO:0007669"/>
    <property type="project" value="InterPro"/>
</dbReference>
<dbReference type="SMART" id="SM00382">
    <property type="entry name" value="AAA"/>
    <property type="match status" value="1"/>
</dbReference>
<dbReference type="InterPro" id="IPR000642">
    <property type="entry name" value="Peptidase_M41"/>
</dbReference>
<dbReference type="Pfam" id="PF00004">
    <property type="entry name" value="AAA"/>
    <property type="match status" value="1"/>
</dbReference>
<keyword evidence="3" id="KW-0175">Coiled coil</keyword>
<dbReference type="GO" id="GO:0051301">
    <property type="term" value="P:cell division"/>
    <property type="evidence" value="ECO:0007669"/>
    <property type="project" value="UniProtKB-KW"/>
</dbReference>
<dbReference type="GO" id="GO:0005524">
    <property type="term" value="F:ATP binding"/>
    <property type="evidence" value="ECO:0007669"/>
    <property type="project" value="UniProtKB-KW"/>
</dbReference>
<dbReference type="GO" id="GO:0005886">
    <property type="term" value="C:plasma membrane"/>
    <property type="evidence" value="ECO:0007669"/>
    <property type="project" value="TreeGrafter"/>
</dbReference>
<dbReference type="GO" id="GO:0004176">
    <property type="term" value="F:ATP-dependent peptidase activity"/>
    <property type="evidence" value="ECO:0007669"/>
    <property type="project" value="InterPro"/>
</dbReference>
<dbReference type="InterPro" id="IPR027417">
    <property type="entry name" value="P-loop_NTPase"/>
</dbReference>
<keyword evidence="1" id="KW-0547">Nucleotide-binding</keyword>
<accession>A0A3B0Y608</accession>
<organism evidence="5">
    <name type="scientific">hydrothermal vent metagenome</name>
    <dbReference type="NCBI Taxonomy" id="652676"/>
    <lineage>
        <taxon>unclassified sequences</taxon>
        <taxon>metagenomes</taxon>
        <taxon>ecological metagenomes</taxon>
    </lineage>
</organism>
<gene>
    <name evidence="5" type="ORF">MNBD_GAMMA12-1688</name>
</gene>
<evidence type="ECO:0000313" key="5">
    <source>
        <dbReference type="EMBL" id="VAW72280.1"/>
    </source>
</evidence>
<dbReference type="GO" id="GO:0004222">
    <property type="term" value="F:metalloendopeptidase activity"/>
    <property type="evidence" value="ECO:0007669"/>
    <property type="project" value="InterPro"/>
</dbReference>
<dbReference type="Gene3D" id="3.40.50.300">
    <property type="entry name" value="P-loop containing nucleotide triphosphate hydrolases"/>
    <property type="match status" value="1"/>
</dbReference>
<keyword evidence="5" id="KW-0131">Cell cycle</keyword>
<dbReference type="InterPro" id="IPR003960">
    <property type="entry name" value="ATPase_AAA_CS"/>
</dbReference>
<feature type="domain" description="AAA+ ATPase" evidence="4">
    <location>
        <begin position="284"/>
        <end position="421"/>
    </location>
</feature>
<dbReference type="Gene3D" id="1.20.58.760">
    <property type="entry name" value="Peptidase M41"/>
    <property type="match status" value="1"/>
</dbReference>
<dbReference type="GO" id="GO:0030163">
    <property type="term" value="P:protein catabolic process"/>
    <property type="evidence" value="ECO:0007669"/>
    <property type="project" value="TreeGrafter"/>
</dbReference>
<dbReference type="AlphaFoldDB" id="A0A3B0Y608"/>
<dbReference type="FunFam" id="3.40.50.300:FF:001025">
    <property type="entry name" value="ATPase family, AAA domain-containing 2B"/>
    <property type="match status" value="1"/>
</dbReference>
<keyword evidence="5" id="KW-0132">Cell division</keyword>
<name>A0A3B0Y608_9ZZZZ</name>
<dbReference type="GO" id="GO:0016887">
    <property type="term" value="F:ATP hydrolysis activity"/>
    <property type="evidence" value="ECO:0007669"/>
    <property type="project" value="InterPro"/>
</dbReference>
<dbReference type="InterPro" id="IPR003593">
    <property type="entry name" value="AAA+_ATPase"/>
</dbReference>
<reference evidence="5" key="1">
    <citation type="submission" date="2018-06" db="EMBL/GenBank/DDBJ databases">
        <authorList>
            <person name="Zhirakovskaya E."/>
        </authorList>
    </citation>
    <scope>NUCLEOTIDE SEQUENCE</scope>
</reference>
<dbReference type="EMBL" id="UOFL01000036">
    <property type="protein sequence ID" value="VAW72280.1"/>
    <property type="molecule type" value="Genomic_DNA"/>
</dbReference>
<dbReference type="PANTHER" id="PTHR23076">
    <property type="entry name" value="METALLOPROTEASE M41 FTSH"/>
    <property type="match status" value="1"/>
</dbReference>
<dbReference type="Gene3D" id="1.10.8.60">
    <property type="match status" value="1"/>
</dbReference>
<evidence type="ECO:0000259" key="4">
    <source>
        <dbReference type="SMART" id="SM00382"/>
    </source>
</evidence>
<dbReference type="PANTHER" id="PTHR23076:SF97">
    <property type="entry name" value="ATP-DEPENDENT ZINC METALLOPROTEASE YME1L1"/>
    <property type="match status" value="1"/>
</dbReference>
<dbReference type="Pfam" id="PF01434">
    <property type="entry name" value="Peptidase_M41"/>
    <property type="match status" value="1"/>
</dbReference>
<protein>
    <submittedName>
        <fullName evidence="5">Cell division protein FtsH</fullName>
    </submittedName>
</protein>